<accession>A0A0L0BTL4</accession>
<dbReference type="STRING" id="7375.A0A0L0BTL4"/>
<protein>
    <submittedName>
        <fullName evidence="1">Uncharacterized protein</fullName>
    </submittedName>
</protein>
<sequence>MFDRSTIGQNRKRCRKIQPGNSKFPLVPGSLKTYSNATIADLINKDTQHLFVFKLEVLVLKRLK</sequence>
<evidence type="ECO:0000313" key="2">
    <source>
        <dbReference type="Proteomes" id="UP000037069"/>
    </source>
</evidence>
<comment type="caution">
    <text evidence="1">The sequence shown here is derived from an EMBL/GenBank/DDBJ whole genome shotgun (WGS) entry which is preliminary data.</text>
</comment>
<keyword evidence="2" id="KW-1185">Reference proteome</keyword>
<name>A0A0L0BTL4_LUCCU</name>
<gene>
    <name evidence="1" type="ORF">FF38_00196</name>
</gene>
<dbReference type="OrthoDB" id="3237269at2759"/>
<dbReference type="Proteomes" id="UP000037069">
    <property type="component" value="Unassembled WGS sequence"/>
</dbReference>
<organism evidence="1 2">
    <name type="scientific">Lucilia cuprina</name>
    <name type="common">Green bottle fly</name>
    <name type="synonym">Australian sheep blowfly</name>
    <dbReference type="NCBI Taxonomy" id="7375"/>
    <lineage>
        <taxon>Eukaryota</taxon>
        <taxon>Metazoa</taxon>
        <taxon>Ecdysozoa</taxon>
        <taxon>Arthropoda</taxon>
        <taxon>Hexapoda</taxon>
        <taxon>Insecta</taxon>
        <taxon>Pterygota</taxon>
        <taxon>Neoptera</taxon>
        <taxon>Endopterygota</taxon>
        <taxon>Diptera</taxon>
        <taxon>Brachycera</taxon>
        <taxon>Muscomorpha</taxon>
        <taxon>Oestroidea</taxon>
        <taxon>Calliphoridae</taxon>
        <taxon>Luciliinae</taxon>
        <taxon>Lucilia</taxon>
    </lineage>
</organism>
<dbReference type="EMBL" id="JRES01001480">
    <property type="protein sequence ID" value="KNC22569.1"/>
    <property type="molecule type" value="Genomic_DNA"/>
</dbReference>
<evidence type="ECO:0000313" key="1">
    <source>
        <dbReference type="EMBL" id="KNC22569.1"/>
    </source>
</evidence>
<dbReference type="AlphaFoldDB" id="A0A0L0BTL4"/>
<reference evidence="1 2" key="1">
    <citation type="journal article" date="2015" name="Nat. Commun.">
        <title>Lucilia cuprina genome unlocks parasitic fly biology to underpin future interventions.</title>
        <authorList>
            <person name="Anstead C.A."/>
            <person name="Korhonen P.K."/>
            <person name="Young N.D."/>
            <person name="Hall R.S."/>
            <person name="Jex A.R."/>
            <person name="Murali S.C."/>
            <person name="Hughes D.S."/>
            <person name="Lee S.F."/>
            <person name="Perry T."/>
            <person name="Stroehlein A.J."/>
            <person name="Ansell B.R."/>
            <person name="Breugelmans B."/>
            <person name="Hofmann A."/>
            <person name="Qu J."/>
            <person name="Dugan S."/>
            <person name="Lee S.L."/>
            <person name="Chao H."/>
            <person name="Dinh H."/>
            <person name="Han Y."/>
            <person name="Doddapaneni H.V."/>
            <person name="Worley K.C."/>
            <person name="Muzny D.M."/>
            <person name="Ioannidis P."/>
            <person name="Waterhouse R.M."/>
            <person name="Zdobnov E.M."/>
            <person name="James P.J."/>
            <person name="Bagnall N.H."/>
            <person name="Kotze A.C."/>
            <person name="Gibbs R.A."/>
            <person name="Richards S."/>
            <person name="Batterham P."/>
            <person name="Gasser R.B."/>
        </authorList>
    </citation>
    <scope>NUCLEOTIDE SEQUENCE [LARGE SCALE GENOMIC DNA]</scope>
    <source>
        <strain evidence="1 2">LS</strain>
        <tissue evidence="1">Full body</tissue>
    </source>
</reference>
<proteinExistence type="predicted"/>